<feature type="domain" description="Endo-beta-1,6-galactanase-like" evidence="1">
    <location>
        <begin position="11"/>
        <end position="378"/>
    </location>
</feature>
<dbReference type="EMBL" id="QGTQ01000014">
    <property type="protein sequence ID" value="PWV99548.1"/>
    <property type="molecule type" value="Genomic_DNA"/>
</dbReference>
<evidence type="ECO:0000313" key="2">
    <source>
        <dbReference type="EMBL" id="PWV99548.1"/>
    </source>
</evidence>
<dbReference type="SUPFAM" id="SSF51445">
    <property type="entry name" value="(Trans)glycosidases"/>
    <property type="match status" value="1"/>
</dbReference>
<dbReference type="PANTHER" id="PTHR42767:SF1">
    <property type="entry name" value="ENDO-BETA-1,6-GALACTANASE-LIKE DOMAIN-CONTAINING PROTEIN"/>
    <property type="match status" value="1"/>
</dbReference>
<dbReference type="InterPro" id="IPR017853">
    <property type="entry name" value="GH"/>
</dbReference>
<gene>
    <name evidence="2" type="ORF">DFQ01_114127</name>
</gene>
<evidence type="ECO:0000313" key="3">
    <source>
        <dbReference type="Proteomes" id="UP000246635"/>
    </source>
</evidence>
<dbReference type="RefSeq" id="WP_245946770.1">
    <property type="nucleotide sequence ID" value="NZ_CP054612.1"/>
</dbReference>
<dbReference type="AlphaFoldDB" id="A0A2V2YR66"/>
<name>A0A2V2YR66_9BACL</name>
<dbReference type="GO" id="GO:0004553">
    <property type="term" value="F:hydrolase activity, hydrolyzing O-glycosyl compounds"/>
    <property type="evidence" value="ECO:0007669"/>
    <property type="project" value="InterPro"/>
</dbReference>
<dbReference type="Proteomes" id="UP000246635">
    <property type="component" value="Unassembled WGS sequence"/>
</dbReference>
<organism evidence="2 3">
    <name type="scientific">Paenibacillus cellulosilyticus</name>
    <dbReference type="NCBI Taxonomy" id="375489"/>
    <lineage>
        <taxon>Bacteria</taxon>
        <taxon>Bacillati</taxon>
        <taxon>Bacillota</taxon>
        <taxon>Bacilli</taxon>
        <taxon>Bacillales</taxon>
        <taxon>Paenibacillaceae</taxon>
        <taxon>Paenibacillus</taxon>
    </lineage>
</organism>
<dbReference type="SUPFAM" id="SSF51011">
    <property type="entry name" value="Glycosyl hydrolase domain"/>
    <property type="match status" value="1"/>
</dbReference>
<dbReference type="PANTHER" id="PTHR42767">
    <property type="entry name" value="ENDO-BETA-1,6-GALACTANASE"/>
    <property type="match status" value="1"/>
</dbReference>
<evidence type="ECO:0000259" key="1">
    <source>
        <dbReference type="Pfam" id="PF14587"/>
    </source>
</evidence>
<sequence length="511" mass="57133">MTVGIKSQVSSMLIDAATHYQTIDNFGASDAWSMDPIGKHWTDENKTRVADLLFSRENGIGLSAWRFNIGAGSEETDREIIRNPWRRAEAFRMSADSDYDWSKQAGQQWFLRAAKERGVNTLIAFVNSPPVWMTKNGHAQPDPGVGSTNLKPGYEPAFASFLIDVLKHFRNEGIEFQYVSPINEPTWDWNNSGQEGNRYNNDDLKRVLLEVYNQLKASDLKTKISAADGVEITSLLDDDLFEEFSGEQQYSSGANALGTGKYREYIKCMLGDPELKEAIGHKIASHSYWSDYDKPGDDRLGKLRELLVANIERYDPDAVYWMSEYCILGHDGHGRDFGMDAALRVARAIHFDLAAANAAAWQWWTAVSKEDYKDGLIYTDFKKPGDEQNILPSKILWALGNYSKFVRPGAVRIALNETDEDLASGLMGSAYLHEGERTLAAVFVNDSGEDRRISVSLQGLDVQGGVKVMHTYVTSEKHDLAQSDEVKVSANGTLEGIIPARSVVTWNGEWS</sequence>
<keyword evidence="2" id="KW-0378">Hydrolase</keyword>
<dbReference type="InterPro" id="IPR039514">
    <property type="entry name" value="6GAL-like"/>
</dbReference>
<comment type="caution">
    <text evidence="2">The sequence shown here is derived from an EMBL/GenBank/DDBJ whole genome shotgun (WGS) entry which is preliminary data.</text>
</comment>
<proteinExistence type="predicted"/>
<reference evidence="2 3" key="1">
    <citation type="submission" date="2018-05" db="EMBL/GenBank/DDBJ databases">
        <title>Genomic Encyclopedia of Type Strains, Phase III (KMG-III): the genomes of soil and plant-associated and newly described type strains.</title>
        <authorList>
            <person name="Whitman W."/>
        </authorList>
    </citation>
    <scope>NUCLEOTIDE SEQUENCE [LARGE SCALE GENOMIC DNA]</scope>
    <source>
        <strain evidence="2 3">CECT 5696</strain>
    </source>
</reference>
<dbReference type="Pfam" id="PF14587">
    <property type="entry name" value="Glyco_hydr_30_2"/>
    <property type="match status" value="1"/>
</dbReference>
<keyword evidence="3" id="KW-1185">Reference proteome</keyword>
<dbReference type="Gene3D" id="3.20.20.80">
    <property type="entry name" value="Glycosidases"/>
    <property type="match status" value="1"/>
</dbReference>
<dbReference type="InterPro" id="IPR039743">
    <property type="entry name" value="6GAL/EXGAL"/>
</dbReference>
<accession>A0A2V2YR66</accession>
<protein>
    <submittedName>
        <fullName evidence="2">O-glycosyl hydrolase</fullName>
    </submittedName>
</protein>